<organism evidence="1 2">
    <name type="scientific">Rheinheimera riviphila</name>
    <dbReference type="NCBI Taxonomy" id="1834037"/>
    <lineage>
        <taxon>Bacteria</taxon>
        <taxon>Pseudomonadati</taxon>
        <taxon>Pseudomonadota</taxon>
        <taxon>Gammaproteobacteria</taxon>
        <taxon>Chromatiales</taxon>
        <taxon>Chromatiaceae</taxon>
        <taxon>Rheinheimera</taxon>
    </lineage>
</organism>
<reference evidence="1 2" key="1">
    <citation type="submission" date="2019-01" db="EMBL/GenBank/DDBJ databases">
        <authorList>
            <person name="Chen W.-M."/>
        </authorList>
    </citation>
    <scope>NUCLEOTIDE SEQUENCE [LARGE SCALE GENOMIC DNA]</scope>
    <source>
        <strain evidence="1 2">KYPC3</strain>
    </source>
</reference>
<protein>
    <recommendedName>
        <fullName evidence="3">Tetratricopeptide repeat protein</fullName>
    </recommendedName>
</protein>
<gene>
    <name evidence="1" type="ORF">EOE67_14430</name>
</gene>
<keyword evidence="2" id="KW-1185">Reference proteome</keyword>
<dbReference type="Proteomes" id="UP000283077">
    <property type="component" value="Unassembled WGS sequence"/>
</dbReference>
<name>A0A437QLN2_9GAMM</name>
<proteinExistence type="predicted"/>
<dbReference type="AlphaFoldDB" id="A0A437QLN2"/>
<dbReference type="EMBL" id="SACS01000016">
    <property type="protein sequence ID" value="RVU35369.1"/>
    <property type="molecule type" value="Genomic_DNA"/>
</dbReference>
<dbReference type="RefSeq" id="WP_127700043.1">
    <property type="nucleotide sequence ID" value="NZ_SACS01000016.1"/>
</dbReference>
<evidence type="ECO:0000313" key="2">
    <source>
        <dbReference type="Proteomes" id="UP000283077"/>
    </source>
</evidence>
<sequence>MQPWSQHLCAFAVSCISLQPLFAVQAMDTKQTEPPAETVLVMAQAPANNSGSALKQIATLLQQARLPGQSRLFQQAQLHFQQLAPEPSAEYWLISADLAQQQHQFDTALAALQQAELLQPQPQIALVRARIALVRAQPKQALAACKPLLAFKELFLFQLCSLEAIGRAGQVEQSYPLLLKLASQTDMPLPERLYLQATLAEQAEWLQQPAVATAHLLPWLSQAPVPFWIKWADLTLSLEPATVYQRLATLNKDAALEDSLLLRLARAEQLTNQGQHYQQLAAAQIQLRERRQDLLHSADLAYFYLHLQPNARKAQQYSGLNYQQAKEPDDHKLALQSGWTQAALDLLDTEEPSL</sequence>
<evidence type="ECO:0008006" key="3">
    <source>
        <dbReference type="Google" id="ProtNLM"/>
    </source>
</evidence>
<dbReference type="OrthoDB" id="5761728at2"/>
<comment type="caution">
    <text evidence="1">The sequence shown here is derived from an EMBL/GenBank/DDBJ whole genome shotgun (WGS) entry which is preliminary data.</text>
</comment>
<accession>A0A437QLN2</accession>
<evidence type="ECO:0000313" key="1">
    <source>
        <dbReference type="EMBL" id="RVU35369.1"/>
    </source>
</evidence>